<organism evidence="3 4">
    <name type="scientific">Niastella yeongjuensis</name>
    <dbReference type="NCBI Taxonomy" id="354355"/>
    <lineage>
        <taxon>Bacteria</taxon>
        <taxon>Pseudomonadati</taxon>
        <taxon>Bacteroidota</taxon>
        <taxon>Chitinophagia</taxon>
        <taxon>Chitinophagales</taxon>
        <taxon>Chitinophagaceae</taxon>
        <taxon>Niastella</taxon>
    </lineage>
</organism>
<feature type="chain" id="PRO_5010707765" evidence="2">
    <location>
        <begin position="21"/>
        <end position="348"/>
    </location>
</feature>
<keyword evidence="4" id="KW-1185">Reference proteome</keyword>
<dbReference type="Proteomes" id="UP000192610">
    <property type="component" value="Unassembled WGS sequence"/>
</dbReference>
<comment type="caution">
    <text evidence="3">The sequence shown here is derived from an EMBL/GenBank/DDBJ whole genome shotgun (WGS) entry which is preliminary data.</text>
</comment>
<reference evidence="4" key="1">
    <citation type="submission" date="2016-04" db="EMBL/GenBank/DDBJ databases">
        <authorList>
            <person name="Chen L."/>
            <person name="Zhuang W."/>
            <person name="Wang G."/>
        </authorList>
    </citation>
    <scope>NUCLEOTIDE SEQUENCE [LARGE SCALE GENOMIC DNA]</scope>
    <source>
        <strain evidence="4">17621</strain>
    </source>
</reference>
<dbReference type="OrthoDB" id="9808753at2"/>
<evidence type="ECO:0000256" key="1">
    <source>
        <dbReference type="SAM" id="Coils"/>
    </source>
</evidence>
<gene>
    <name evidence="3" type="ORF">A4H97_29700</name>
</gene>
<name>A0A1V9EQ51_9BACT</name>
<protein>
    <submittedName>
        <fullName evidence="3">Uncharacterized protein</fullName>
    </submittedName>
</protein>
<dbReference type="AlphaFoldDB" id="A0A1V9EQ51"/>
<dbReference type="EMBL" id="LVXG01000018">
    <property type="protein sequence ID" value="OQP48015.1"/>
    <property type="molecule type" value="Genomic_DNA"/>
</dbReference>
<dbReference type="STRING" id="354355.SAMN05660816_02339"/>
<feature type="coiled-coil region" evidence="1">
    <location>
        <begin position="318"/>
        <end position="345"/>
    </location>
</feature>
<accession>A0A1V9EQ51</accession>
<keyword evidence="2" id="KW-0732">Signal</keyword>
<evidence type="ECO:0000313" key="4">
    <source>
        <dbReference type="Proteomes" id="UP000192610"/>
    </source>
</evidence>
<dbReference type="RefSeq" id="WP_081200549.1">
    <property type="nucleotide sequence ID" value="NZ_FOCZ01000004.1"/>
</dbReference>
<feature type="signal peptide" evidence="2">
    <location>
        <begin position="1"/>
        <end position="20"/>
    </location>
</feature>
<proteinExistence type="predicted"/>
<keyword evidence="1" id="KW-0175">Coiled coil</keyword>
<sequence length="348" mass="38692">MSKTYIALCIITLLTTATMAQVDPVFNASGHYGQTNISYNLNENVLYSATSRFRVGSTVENGNSGRLFDGDFDRAAITVAAAGNATLTIDLKGKGGLSVAQPKGYLYLNFYESNSCDSLYVRFYDSTGEFADFQYADWENVSTTSPFIRLRLHIPDWVNPTSKIEIKAFAPSAAVLTITEMEYYLENRGQFEGGLVSKWGSNTLYDLLQFADTSNTVKAKIQSNGNAVLSKLGIGTDNINDDSTVLFANGRIRAREIKVDADIWPDYVFEKNYKLLTLPQVQAYINQYGHLPGLPSAAMVVQKGWELGKGQAALLQKIEELTLYLLQQQKDMEGLQRELMRLKAARKQ</sequence>
<evidence type="ECO:0000313" key="3">
    <source>
        <dbReference type="EMBL" id="OQP48015.1"/>
    </source>
</evidence>
<evidence type="ECO:0000256" key="2">
    <source>
        <dbReference type="SAM" id="SignalP"/>
    </source>
</evidence>